<dbReference type="EMBL" id="JBHTGL010000005">
    <property type="protein sequence ID" value="MFD0621919.1"/>
    <property type="molecule type" value="Genomic_DNA"/>
</dbReference>
<protein>
    <submittedName>
        <fullName evidence="1">Uncharacterized protein</fullName>
    </submittedName>
</protein>
<evidence type="ECO:0000313" key="1">
    <source>
        <dbReference type="EMBL" id="MFD0621919.1"/>
    </source>
</evidence>
<proteinExistence type="predicted"/>
<accession>A0ABW2WPW5</accession>
<gene>
    <name evidence="1" type="ORF">ACFQ2K_02990</name>
</gene>
<comment type="caution">
    <text evidence="1">The sequence shown here is derived from an EMBL/GenBank/DDBJ whole genome shotgun (WGS) entry which is preliminary data.</text>
</comment>
<organism evidence="1 2">
    <name type="scientific">Streptomyces sanglieri</name>
    <dbReference type="NCBI Taxonomy" id="193460"/>
    <lineage>
        <taxon>Bacteria</taxon>
        <taxon>Bacillati</taxon>
        <taxon>Actinomycetota</taxon>
        <taxon>Actinomycetes</taxon>
        <taxon>Kitasatosporales</taxon>
        <taxon>Streptomycetaceae</taxon>
        <taxon>Streptomyces</taxon>
    </lineage>
</organism>
<reference evidence="2" key="1">
    <citation type="journal article" date="2019" name="Int. J. Syst. Evol. Microbiol.">
        <title>The Global Catalogue of Microorganisms (GCM) 10K type strain sequencing project: providing services to taxonomists for standard genome sequencing and annotation.</title>
        <authorList>
            <consortium name="The Broad Institute Genomics Platform"/>
            <consortium name="The Broad Institute Genome Sequencing Center for Infectious Disease"/>
            <person name="Wu L."/>
            <person name="Ma J."/>
        </authorList>
    </citation>
    <scope>NUCLEOTIDE SEQUENCE [LARGE SCALE GENOMIC DNA]</scope>
    <source>
        <strain evidence="2">JCM 12607</strain>
    </source>
</reference>
<evidence type="ECO:0000313" key="2">
    <source>
        <dbReference type="Proteomes" id="UP001596915"/>
    </source>
</evidence>
<sequence>MSEPDFAALRKRVEKAEKVADGYRTELYEAAVTEAMKSTVYGHVSAVARESGINVQHLRDLINKVDPGWLAKASEERQAAKSKRKETA</sequence>
<name>A0ABW2WPW5_9ACTN</name>
<dbReference type="Proteomes" id="UP001596915">
    <property type="component" value="Unassembled WGS sequence"/>
</dbReference>
<keyword evidence="2" id="KW-1185">Reference proteome</keyword>